<sequence length="318" mass="35095">MEPSKAVTCESSAAGPILRRLMTLHACACHPNACTHACIQFLHPLIHSAKSRQESNSPCNSLIHVIHPLSSQRPFRPPQSGGRFVLSNISQPSSTLPATSSPTKSCLVITIPSLIDAIIAFVMTMINADIIMYNTTFLLLSHCSAKQRETEAKYTRRYAPLTHPSLRSSYPAPILSSNIFIYSFRSLSGHLTVAVGLKAIYHIGHVMPCRWQMVPSALSPSSPNPQEQNIGSTLRIVESETRATAATIQQQQQQQQRDTAPRTPLNQQPHDRYRIPTYPSAHPPAHPCPTHQPSGSAILFFFHSFSILFICVTFHPGH</sequence>
<evidence type="ECO:0000313" key="3">
    <source>
        <dbReference type="Proteomes" id="UP001152607"/>
    </source>
</evidence>
<evidence type="ECO:0000256" key="1">
    <source>
        <dbReference type="SAM" id="MobiDB-lite"/>
    </source>
</evidence>
<dbReference type="EMBL" id="CAOQHR010000003">
    <property type="protein sequence ID" value="CAI6332494.1"/>
    <property type="molecule type" value="Genomic_DNA"/>
</dbReference>
<feature type="region of interest" description="Disordered" evidence="1">
    <location>
        <begin position="242"/>
        <end position="289"/>
    </location>
</feature>
<keyword evidence="3" id="KW-1185">Reference proteome</keyword>
<protein>
    <submittedName>
        <fullName evidence="2">Uncharacterized protein</fullName>
    </submittedName>
</protein>
<proteinExistence type="predicted"/>
<comment type="caution">
    <text evidence="2">The sequence shown here is derived from an EMBL/GenBank/DDBJ whole genome shotgun (WGS) entry which is preliminary data.</text>
</comment>
<accession>A0A9W4XHU9</accession>
<name>A0A9W4XHU9_9PLEO</name>
<gene>
    <name evidence="2" type="ORF">PDIGIT_LOCUS5519</name>
</gene>
<dbReference type="AlphaFoldDB" id="A0A9W4XHU9"/>
<evidence type="ECO:0000313" key="2">
    <source>
        <dbReference type="EMBL" id="CAI6332494.1"/>
    </source>
</evidence>
<dbReference type="Proteomes" id="UP001152607">
    <property type="component" value="Unassembled WGS sequence"/>
</dbReference>
<reference evidence="2" key="1">
    <citation type="submission" date="2023-01" db="EMBL/GenBank/DDBJ databases">
        <authorList>
            <person name="Van Ghelder C."/>
            <person name="Rancurel C."/>
        </authorList>
    </citation>
    <scope>NUCLEOTIDE SEQUENCE</scope>
    <source>
        <strain evidence="2">CNCM I-4278</strain>
    </source>
</reference>
<organism evidence="2 3">
    <name type="scientific">Periconia digitata</name>
    <dbReference type="NCBI Taxonomy" id="1303443"/>
    <lineage>
        <taxon>Eukaryota</taxon>
        <taxon>Fungi</taxon>
        <taxon>Dikarya</taxon>
        <taxon>Ascomycota</taxon>
        <taxon>Pezizomycotina</taxon>
        <taxon>Dothideomycetes</taxon>
        <taxon>Pleosporomycetidae</taxon>
        <taxon>Pleosporales</taxon>
        <taxon>Massarineae</taxon>
        <taxon>Periconiaceae</taxon>
        <taxon>Periconia</taxon>
    </lineage>
</organism>